<dbReference type="OrthoDB" id="5541092at2759"/>
<dbReference type="GO" id="GO:0031047">
    <property type="term" value="P:regulatory ncRNA-mediated gene silencing"/>
    <property type="evidence" value="ECO:0007669"/>
    <property type="project" value="InterPro"/>
</dbReference>
<name>A0A2T9YQ13_9FUNG</name>
<proteinExistence type="predicted"/>
<dbReference type="Proteomes" id="UP000245383">
    <property type="component" value="Unassembled WGS sequence"/>
</dbReference>
<comment type="caution">
    <text evidence="1">The sequence shown here is derived from an EMBL/GenBank/DDBJ whole genome shotgun (WGS) entry which is preliminary data.</text>
</comment>
<sequence length="385" mass="44782">MTQVTTNPGTQYETILVTLIQAAQAFYINDAFLKTDHSKELFLSICSYGNLERGQICKIKNILKKCTNKATLLYNSIEMRFKREESDINTPQEELAELRRLILSIKYEKVDFEPERTSKLELTSGFTYISNRNMSYNSFQLQLQEAFLLDFSRELDPIELSTINEKQDLLLNKDFIVDFEFGTRYFLSIHILIQEQFERQVSYGQISYVLEQWLLFLTRNSVIPKYDNDIQKSLQIVKLAAIQVPKIIELSQILPGKLNQIFFERLVLKNDDSPDFDQLDSNDHSVFINSLDGIYVVESKSTDIVIKNTILPFTALACEYDRDKNVEIGATFELTFDKEIIKQCIPKLIIECTLYTLNNKSKFINSVTSKDDIFSEVMLMCVRRR</sequence>
<dbReference type="InterPro" id="IPR018606">
    <property type="entry name" value="Arb1"/>
</dbReference>
<accession>A0A2T9YQ13</accession>
<keyword evidence="2" id="KW-1185">Reference proteome</keyword>
<gene>
    <name evidence="1" type="ORF">BB561_002573</name>
</gene>
<evidence type="ECO:0000313" key="1">
    <source>
        <dbReference type="EMBL" id="PVU94412.1"/>
    </source>
</evidence>
<dbReference type="Pfam" id="PF09692">
    <property type="entry name" value="Arb1"/>
    <property type="match status" value="1"/>
</dbReference>
<organism evidence="1 2">
    <name type="scientific">Smittium simulii</name>
    <dbReference type="NCBI Taxonomy" id="133385"/>
    <lineage>
        <taxon>Eukaryota</taxon>
        <taxon>Fungi</taxon>
        <taxon>Fungi incertae sedis</taxon>
        <taxon>Zoopagomycota</taxon>
        <taxon>Kickxellomycotina</taxon>
        <taxon>Harpellomycetes</taxon>
        <taxon>Harpellales</taxon>
        <taxon>Legeriomycetaceae</taxon>
        <taxon>Smittium</taxon>
    </lineage>
</organism>
<reference evidence="1 2" key="1">
    <citation type="journal article" date="2018" name="MBio">
        <title>Comparative Genomics Reveals the Core Gene Toolbox for the Fungus-Insect Symbiosis.</title>
        <authorList>
            <person name="Wang Y."/>
            <person name="Stata M."/>
            <person name="Wang W."/>
            <person name="Stajich J.E."/>
            <person name="White M.M."/>
            <person name="Moncalvo J.M."/>
        </authorList>
    </citation>
    <scope>NUCLEOTIDE SEQUENCE [LARGE SCALE GENOMIC DNA]</scope>
    <source>
        <strain evidence="1 2">SWE-8-4</strain>
    </source>
</reference>
<dbReference type="AlphaFoldDB" id="A0A2T9YQ13"/>
<protein>
    <submittedName>
        <fullName evidence="1">Uncharacterized protein</fullName>
    </submittedName>
</protein>
<evidence type="ECO:0000313" key="2">
    <source>
        <dbReference type="Proteomes" id="UP000245383"/>
    </source>
</evidence>
<dbReference type="EMBL" id="MBFR01000092">
    <property type="protein sequence ID" value="PVU94412.1"/>
    <property type="molecule type" value="Genomic_DNA"/>
</dbReference>
<dbReference type="GO" id="GO:0033167">
    <property type="term" value="C:ARC complex"/>
    <property type="evidence" value="ECO:0007669"/>
    <property type="project" value="InterPro"/>
</dbReference>